<proteinExistence type="inferred from homology"/>
<evidence type="ECO:0000259" key="2">
    <source>
        <dbReference type="Pfam" id="PF05970"/>
    </source>
</evidence>
<feature type="domain" description="DNA helicase Pif1-like DEAD-box helicase" evidence="2">
    <location>
        <begin position="2"/>
        <end position="60"/>
    </location>
</feature>
<accession>A0AAV4Y855</accession>
<dbReference type="GO" id="GO:0006310">
    <property type="term" value="P:DNA recombination"/>
    <property type="evidence" value="ECO:0007669"/>
    <property type="project" value="UniProtKB-KW"/>
</dbReference>
<dbReference type="EC" id="5.6.2.3" evidence="1"/>
<keyword evidence="4" id="KW-1185">Reference proteome</keyword>
<dbReference type="Pfam" id="PF05970">
    <property type="entry name" value="PIF1"/>
    <property type="match status" value="1"/>
</dbReference>
<keyword evidence="1" id="KW-0347">Helicase</keyword>
<keyword evidence="1" id="KW-0234">DNA repair</keyword>
<dbReference type="EMBL" id="BPLR01001447">
    <property type="protein sequence ID" value="GIZ02380.1"/>
    <property type="molecule type" value="Genomic_DNA"/>
</dbReference>
<dbReference type="InterPro" id="IPR010285">
    <property type="entry name" value="DNA_helicase_pif1-like_DEAD"/>
</dbReference>
<gene>
    <name evidence="3" type="ORF">CEXT_696731</name>
</gene>
<comment type="catalytic activity">
    <reaction evidence="1">
        <text>ATP + H2O = ADP + phosphate + H(+)</text>
        <dbReference type="Rhea" id="RHEA:13065"/>
        <dbReference type="ChEBI" id="CHEBI:15377"/>
        <dbReference type="ChEBI" id="CHEBI:15378"/>
        <dbReference type="ChEBI" id="CHEBI:30616"/>
        <dbReference type="ChEBI" id="CHEBI:43474"/>
        <dbReference type="ChEBI" id="CHEBI:456216"/>
        <dbReference type="EC" id="5.6.2.3"/>
    </reaction>
</comment>
<keyword evidence="1" id="KW-0378">Hydrolase</keyword>
<keyword evidence="1" id="KW-0067">ATP-binding</keyword>
<evidence type="ECO:0000313" key="4">
    <source>
        <dbReference type="Proteomes" id="UP001054945"/>
    </source>
</evidence>
<evidence type="ECO:0000256" key="1">
    <source>
        <dbReference type="RuleBase" id="RU363044"/>
    </source>
</evidence>
<name>A0AAV4Y855_CAEEX</name>
<dbReference type="GO" id="GO:0000723">
    <property type="term" value="P:telomere maintenance"/>
    <property type="evidence" value="ECO:0007669"/>
    <property type="project" value="InterPro"/>
</dbReference>
<dbReference type="Proteomes" id="UP001054945">
    <property type="component" value="Unassembled WGS sequence"/>
</dbReference>
<sequence length="120" mass="13510">MSSGTAATLLLGGRTDHSALKFSLNMQFIETPTGNISKASGMEKVLQKCKVIVWDESTMKFLINHCKICTETSDHLEPNNIACRRFQTTITYNSLIDTSKQNKCLPEILYFVVTYKVEIN</sequence>
<dbReference type="AlphaFoldDB" id="A0AAV4Y855"/>
<keyword evidence="1" id="KW-0233">DNA recombination</keyword>
<keyword evidence="1" id="KW-0227">DNA damage</keyword>
<comment type="caution">
    <text evidence="3">The sequence shown here is derived from an EMBL/GenBank/DDBJ whole genome shotgun (WGS) entry which is preliminary data.</text>
</comment>
<dbReference type="GO" id="GO:0043139">
    <property type="term" value="F:5'-3' DNA helicase activity"/>
    <property type="evidence" value="ECO:0007669"/>
    <property type="project" value="UniProtKB-EC"/>
</dbReference>
<reference evidence="3 4" key="1">
    <citation type="submission" date="2021-06" db="EMBL/GenBank/DDBJ databases">
        <title>Caerostris extrusa draft genome.</title>
        <authorList>
            <person name="Kono N."/>
            <person name="Arakawa K."/>
        </authorList>
    </citation>
    <scope>NUCLEOTIDE SEQUENCE [LARGE SCALE GENOMIC DNA]</scope>
</reference>
<keyword evidence="1" id="KW-0547">Nucleotide-binding</keyword>
<dbReference type="GO" id="GO:0006281">
    <property type="term" value="P:DNA repair"/>
    <property type="evidence" value="ECO:0007669"/>
    <property type="project" value="UniProtKB-KW"/>
</dbReference>
<dbReference type="GO" id="GO:0016787">
    <property type="term" value="F:hydrolase activity"/>
    <property type="evidence" value="ECO:0007669"/>
    <property type="project" value="UniProtKB-KW"/>
</dbReference>
<comment type="similarity">
    <text evidence="1">Belongs to the helicase family.</text>
</comment>
<dbReference type="GO" id="GO:0005524">
    <property type="term" value="F:ATP binding"/>
    <property type="evidence" value="ECO:0007669"/>
    <property type="project" value="UniProtKB-KW"/>
</dbReference>
<evidence type="ECO:0000313" key="3">
    <source>
        <dbReference type="EMBL" id="GIZ02380.1"/>
    </source>
</evidence>
<protein>
    <recommendedName>
        <fullName evidence="1">ATP-dependent DNA helicase</fullName>
        <ecNumber evidence="1">5.6.2.3</ecNumber>
    </recommendedName>
</protein>
<organism evidence="3 4">
    <name type="scientific">Caerostris extrusa</name>
    <name type="common">Bark spider</name>
    <name type="synonym">Caerostris bankana</name>
    <dbReference type="NCBI Taxonomy" id="172846"/>
    <lineage>
        <taxon>Eukaryota</taxon>
        <taxon>Metazoa</taxon>
        <taxon>Ecdysozoa</taxon>
        <taxon>Arthropoda</taxon>
        <taxon>Chelicerata</taxon>
        <taxon>Arachnida</taxon>
        <taxon>Araneae</taxon>
        <taxon>Araneomorphae</taxon>
        <taxon>Entelegynae</taxon>
        <taxon>Araneoidea</taxon>
        <taxon>Araneidae</taxon>
        <taxon>Caerostris</taxon>
    </lineage>
</organism>
<comment type="cofactor">
    <cofactor evidence="1">
        <name>Mg(2+)</name>
        <dbReference type="ChEBI" id="CHEBI:18420"/>
    </cofactor>
</comment>